<protein>
    <recommendedName>
        <fullName evidence="5">Morc S5 domain-containing protein</fullName>
    </recommendedName>
</protein>
<dbReference type="EMBL" id="JAAGAX010000017">
    <property type="protein sequence ID" value="KAF2286457.1"/>
    <property type="molecule type" value="Genomic_DNA"/>
</dbReference>
<feature type="region of interest" description="Disordered" evidence="4">
    <location>
        <begin position="428"/>
        <end position="467"/>
    </location>
</feature>
<dbReference type="AlphaFoldDB" id="A0A6A6KCF0"/>
<gene>
    <name evidence="6" type="ORF">GH714_017048</name>
</gene>
<evidence type="ECO:0000256" key="4">
    <source>
        <dbReference type="SAM" id="MobiDB-lite"/>
    </source>
</evidence>
<keyword evidence="3" id="KW-0175">Coiled coil</keyword>
<dbReference type="InterPro" id="IPR045261">
    <property type="entry name" value="MORC_ATPase"/>
</dbReference>
<feature type="compositionally biased region" description="Low complexity" evidence="4">
    <location>
        <begin position="601"/>
        <end position="613"/>
    </location>
</feature>
<evidence type="ECO:0000256" key="2">
    <source>
        <dbReference type="ARBA" id="ARBA00023204"/>
    </source>
</evidence>
<evidence type="ECO:0000313" key="7">
    <source>
        <dbReference type="Proteomes" id="UP000467840"/>
    </source>
</evidence>
<keyword evidence="1" id="KW-0227">DNA damage</keyword>
<accession>A0A6A6KCF0</accession>
<organism evidence="6 7">
    <name type="scientific">Hevea brasiliensis</name>
    <name type="common">Para rubber tree</name>
    <name type="synonym">Siphonia brasiliensis</name>
    <dbReference type="NCBI Taxonomy" id="3981"/>
    <lineage>
        <taxon>Eukaryota</taxon>
        <taxon>Viridiplantae</taxon>
        <taxon>Streptophyta</taxon>
        <taxon>Embryophyta</taxon>
        <taxon>Tracheophyta</taxon>
        <taxon>Spermatophyta</taxon>
        <taxon>Magnoliopsida</taxon>
        <taxon>eudicotyledons</taxon>
        <taxon>Gunneridae</taxon>
        <taxon>Pentapetalae</taxon>
        <taxon>rosids</taxon>
        <taxon>fabids</taxon>
        <taxon>Malpighiales</taxon>
        <taxon>Euphorbiaceae</taxon>
        <taxon>Crotonoideae</taxon>
        <taxon>Micrandreae</taxon>
        <taxon>Hevea</taxon>
    </lineage>
</organism>
<dbReference type="GO" id="GO:0005634">
    <property type="term" value="C:nucleus"/>
    <property type="evidence" value="ECO:0007669"/>
    <property type="project" value="TreeGrafter"/>
</dbReference>
<keyword evidence="7" id="KW-1185">Reference proteome</keyword>
<sequence>MASLKQQNREQSDIDHHVKDGDKRKLSSSSLAILKKPKLEQFDSIVPAGFLARIRTLPESSPGPFVVVVNNNKESSNQIVKAPFVRSCKQFWKAGDYEERSVSDYTYSSVGMDHVRVHPKFLHSNATSHKWALGAFAELLDNSLDEICNGATYVNVDVLKNQRGQTQSIGLLSYTFLTATRKEDIVVPMIDFEKKEEANWNKKIRSSLNDWNTNLEIILQWTPFLTEEDLFQQFNFLEDQGTRIIIYNLWEDDEGCLELDFDTDPHDIQIRGVNRDEKNIQMANQYPNSKHFLTYQHSLRNYLRGKEIEHHDIVNDMMEAQEIIYRPQHLPEGMSKKYEDPFWRVWNPAGSDGRGVIGLIEANFVEPAHDKQGFERTIVLQRLEGKLVSIQRDYWLVLRFFFFLFFFILPSEFPGGISRTKFHREECSLNSNKDGQGSARCGKRSPTDAISPNQQSSITGNQRFPPANAVNQNAQAFNNMDLKSPADAISPNQQGSITGNQRFPRANSVNQNAQGCNNMDLKSTVDAVNPNQQGSITGKPRFPPANLVDQNAQGSNNMDSRLRHRLQFGESPSRNLSDGEASLAPARPLRDSAASGRSHSINDNGQSNNNGNIKGVNHLKQNGPESTERLNGGERADQLTIMLREKTIECEAVKEKAERLDHENHALVDIIEGERASWATAEEELLKRLEDALKTIEHLQERVRQLEGSKLQSCKIEQQ</sequence>
<dbReference type="Proteomes" id="UP000467840">
    <property type="component" value="Chromosome 3"/>
</dbReference>
<evidence type="ECO:0000259" key="5">
    <source>
        <dbReference type="Pfam" id="PF17942"/>
    </source>
</evidence>
<feature type="compositionally biased region" description="Polar residues" evidence="4">
    <location>
        <begin position="548"/>
        <end position="557"/>
    </location>
</feature>
<feature type="coiled-coil region" evidence="3">
    <location>
        <begin position="643"/>
        <end position="709"/>
    </location>
</feature>
<evidence type="ECO:0000256" key="3">
    <source>
        <dbReference type="SAM" id="Coils"/>
    </source>
</evidence>
<name>A0A6A6KCF0_HEVBR</name>
<comment type="caution">
    <text evidence="6">The sequence shown here is derived from an EMBL/GenBank/DDBJ whole genome shotgun (WGS) entry which is preliminary data.</text>
</comment>
<feature type="domain" description="Morc S5" evidence="5">
    <location>
        <begin position="341"/>
        <end position="395"/>
    </location>
</feature>
<dbReference type="PANTHER" id="PTHR23336">
    <property type="entry name" value="ZINC FINGER CW-TYPE COILED-COIL DOMAIN PROTEIN 3"/>
    <property type="match status" value="1"/>
</dbReference>
<feature type="compositionally biased region" description="Basic and acidic residues" evidence="4">
    <location>
        <begin position="7"/>
        <end position="25"/>
    </location>
</feature>
<dbReference type="InterPro" id="IPR041006">
    <property type="entry name" value="Morc_S5"/>
</dbReference>
<keyword evidence="2" id="KW-0234">DNA repair</keyword>
<feature type="region of interest" description="Disordered" evidence="4">
    <location>
        <begin position="1"/>
        <end position="25"/>
    </location>
</feature>
<feature type="region of interest" description="Disordered" evidence="4">
    <location>
        <begin position="587"/>
        <end position="631"/>
    </location>
</feature>
<feature type="compositionally biased region" description="Polar residues" evidence="4">
    <location>
        <begin position="448"/>
        <end position="462"/>
    </location>
</feature>
<evidence type="ECO:0000313" key="6">
    <source>
        <dbReference type="EMBL" id="KAF2286457.1"/>
    </source>
</evidence>
<dbReference type="PANTHER" id="PTHR23336:SF72">
    <property type="entry name" value="PROTEIN MICRORCHIDIA 5"/>
    <property type="match status" value="1"/>
</dbReference>
<proteinExistence type="predicted"/>
<reference evidence="6 7" key="1">
    <citation type="journal article" date="2020" name="Mol. Plant">
        <title>The Chromosome-Based Rubber Tree Genome Provides New Insights into Spurge Genome Evolution and Rubber Biosynthesis.</title>
        <authorList>
            <person name="Liu J."/>
            <person name="Shi C."/>
            <person name="Shi C.C."/>
            <person name="Li W."/>
            <person name="Zhang Q.J."/>
            <person name="Zhang Y."/>
            <person name="Li K."/>
            <person name="Lu H.F."/>
            <person name="Shi C."/>
            <person name="Zhu S.T."/>
            <person name="Xiao Z.Y."/>
            <person name="Nan H."/>
            <person name="Yue Y."/>
            <person name="Zhu X.G."/>
            <person name="Wu Y."/>
            <person name="Hong X.N."/>
            <person name="Fan G.Y."/>
            <person name="Tong Y."/>
            <person name="Zhang D."/>
            <person name="Mao C.L."/>
            <person name="Liu Y.L."/>
            <person name="Hao S.J."/>
            <person name="Liu W.Q."/>
            <person name="Lv M.Q."/>
            <person name="Zhang H.B."/>
            <person name="Liu Y."/>
            <person name="Hu-Tang G.R."/>
            <person name="Wang J.P."/>
            <person name="Wang J.H."/>
            <person name="Sun Y.H."/>
            <person name="Ni S.B."/>
            <person name="Chen W.B."/>
            <person name="Zhang X.C."/>
            <person name="Jiao Y.N."/>
            <person name="Eichler E.E."/>
            <person name="Li G.H."/>
            <person name="Liu X."/>
            <person name="Gao L.Z."/>
        </authorList>
    </citation>
    <scope>NUCLEOTIDE SEQUENCE [LARGE SCALE GENOMIC DNA]</scope>
    <source>
        <strain evidence="7">cv. GT1</strain>
        <tissue evidence="6">Leaf</tissue>
    </source>
</reference>
<dbReference type="Pfam" id="PF17942">
    <property type="entry name" value="Morc6_S5"/>
    <property type="match status" value="1"/>
</dbReference>
<feature type="region of interest" description="Disordered" evidence="4">
    <location>
        <begin position="528"/>
        <end position="557"/>
    </location>
</feature>
<dbReference type="GO" id="GO:0016887">
    <property type="term" value="F:ATP hydrolysis activity"/>
    <property type="evidence" value="ECO:0007669"/>
    <property type="project" value="InterPro"/>
</dbReference>
<evidence type="ECO:0000256" key="1">
    <source>
        <dbReference type="ARBA" id="ARBA00022763"/>
    </source>
</evidence>
<dbReference type="GO" id="GO:0006281">
    <property type="term" value="P:DNA repair"/>
    <property type="evidence" value="ECO:0007669"/>
    <property type="project" value="UniProtKB-KW"/>
</dbReference>